<keyword evidence="4" id="KW-1185">Reference proteome</keyword>
<sequence>MPSQINELREDICISDYYWAGGGELRSLNAWFGPAGTVTSLHHDPHHNVFAQTAICSAHET</sequence>
<name>A0A2P6QM63_ROSCH</name>
<dbReference type="Proteomes" id="UP000238479">
    <property type="component" value="Chromosome 5"/>
</dbReference>
<comment type="similarity">
    <text evidence="1">Belongs to the JARID1 histone demethylase family.</text>
</comment>
<keyword evidence="3" id="KW-0489">Methyltransferase</keyword>
<dbReference type="PANTHER" id="PTHR12461">
    <property type="entry name" value="HYPOXIA-INDUCIBLE FACTOR 1 ALPHA INHIBITOR-RELATED"/>
    <property type="match status" value="1"/>
</dbReference>
<dbReference type="Gene3D" id="2.60.120.650">
    <property type="entry name" value="Cupin"/>
    <property type="match status" value="1"/>
</dbReference>
<evidence type="ECO:0000313" key="3">
    <source>
        <dbReference type="EMBL" id="PRQ35273.1"/>
    </source>
</evidence>
<dbReference type="Gramene" id="PRQ35273">
    <property type="protein sequence ID" value="PRQ35273"/>
    <property type="gene ID" value="RchiOBHm_Chr5g0078191"/>
</dbReference>
<dbReference type="PANTHER" id="PTHR12461:SF105">
    <property type="entry name" value="HYPOXIA-INDUCIBLE FACTOR 1-ALPHA INHIBITOR"/>
    <property type="match status" value="1"/>
</dbReference>
<dbReference type="EC" id="1.14.11.27" evidence="3"/>
<organism evidence="3 4">
    <name type="scientific">Rosa chinensis</name>
    <name type="common">China rose</name>
    <dbReference type="NCBI Taxonomy" id="74649"/>
    <lineage>
        <taxon>Eukaryota</taxon>
        <taxon>Viridiplantae</taxon>
        <taxon>Streptophyta</taxon>
        <taxon>Embryophyta</taxon>
        <taxon>Tracheophyta</taxon>
        <taxon>Spermatophyta</taxon>
        <taxon>Magnoliopsida</taxon>
        <taxon>eudicotyledons</taxon>
        <taxon>Gunneridae</taxon>
        <taxon>Pentapetalae</taxon>
        <taxon>rosids</taxon>
        <taxon>fabids</taxon>
        <taxon>Rosales</taxon>
        <taxon>Rosaceae</taxon>
        <taxon>Rosoideae</taxon>
        <taxon>Rosoideae incertae sedis</taxon>
        <taxon>Rosa</taxon>
    </lineage>
</organism>
<keyword evidence="3" id="KW-0808">Transferase</keyword>
<dbReference type="GO" id="GO:0140680">
    <property type="term" value="F:histone H3K36me/H3K36me2 demethylase activity"/>
    <property type="evidence" value="ECO:0007669"/>
    <property type="project" value="UniProtKB-EC"/>
</dbReference>
<dbReference type="SUPFAM" id="SSF51197">
    <property type="entry name" value="Clavaminate synthase-like"/>
    <property type="match status" value="1"/>
</dbReference>
<dbReference type="GO" id="GO:0032259">
    <property type="term" value="P:methylation"/>
    <property type="evidence" value="ECO:0007669"/>
    <property type="project" value="UniProtKB-KW"/>
</dbReference>
<dbReference type="AlphaFoldDB" id="A0A2P6QM63"/>
<gene>
    <name evidence="3" type="ORF">RchiOBHm_Chr5g0078191</name>
</gene>
<keyword evidence="3" id="KW-0560">Oxidoreductase</keyword>
<accession>A0A2P6QM63</accession>
<dbReference type="STRING" id="74649.A0A2P6QM63"/>
<protein>
    <submittedName>
        <fullName evidence="3">Putative [histone H3]-lysine-36 demethylase</fullName>
        <ecNumber evidence="3">1.14.11.27</ecNumber>
    </submittedName>
</protein>
<dbReference type="InterPro" id="IPR041667">
    <property type="entry name" value="Cupin_8"/>
</dbReference>
<comment type="caution">
    <text evidence="3">The sequence shown here is derived from an EMBL/GenBank/DDBJ whole genome shotgun (WGS) entry which is preliminary data.</text>
</comment>
<proteinExistence type="inferred from homology"/>
<feature type="domain" description="Cupin-like" evidence="2">
    <location>
        <begin position="3"/>
        <end position="52"/>
    </location>
</feature>
<dbReference type="EMBL" id="PDCK01000043">
    <property type="protein sequence ID" value="PRQ35273.1"/>
    <property type="molecule type" value="Genomic_DNA"/>
</dbReference>
<reference evidence="3 4" key="1">
    <citation type="journal article" date="2018" name="Nat. Genet.">
        <title>The Rosa genome provides new insights in the design of modern roses.</title>
        <authorList>
            <person name="Bendahmane M."/>
        </authorList>
    </citation>
    <scope>NUCLEOTIDE SEQUENCE [LARGE SCALE GENOMIC DNA]</scope>
    <source>
        <strain evidence="4">cv. Old Blush</strain>
    </source>
</reference>
<evidence type="ECO:0000256" key="1">
    <source>
        <dbReference type="ARBA" id="ARBA00006801"/>
    </source>
</evidence>
<evidence type="ECO:0000313" key="4">
    <source>
        <dbReference type="Proteomes" id="UP000238479"/>
    </source>
</evidence>
<dbReference type="Pfam" id="PF13621">
    <property type="entry name" value="Cupin_8"/>
    <property type="match status" value="1"/>
</dbReference>
<dbReference type="GO" id="GO:0008168">
    <property type="term" value="F:methyltransferase activity"/>
    <property type="evidence" value="ECO:0007669"/>
    <property type="project" value="UniProtKB-KW"/>
</dbReference>
<evidence type="ECO:0000259" key="2">
    <source>
        <dbReference type="Pfam" id="PF13621"/>
    </source>
</evidence>